<accession>Q238X1</accession>
<organism evidence="2 3">
    <name type="scientific">Tetrahymena thermophila (strain SB210)</name>
    <dbReference type="NCBI Taxonomy" id="312017"/>
    <lineage>
        <taxon>Eukaryota</taxon>
        <taxon>Sar</taxon>
        <taxon>Alveolata</taxon>
        <taxon>Ciliophora</taxon>
        <taxon>Intramacronucleata</taxon>
        <taxon>Oligohymenophorea</taxon>
        <taxon>Hymenostomatida</taxon>
        <taxon>Tetrahymenina</taxon>
        <taxon>Tetrahymenidae</taxon>
        <taxon>Tetrahymena</taxon>
    </lineage>
</organism>
<feature type="compositionally biased region" description="Polar residues" evidence="1">
    <location>
        <begin position="28"/>
        <end position="49"/>
    </location>
</feature>
<evidence type="ECO:0000256" key="1">
    <source>
        <dbReference type="SAM" id="MobiDB-lite"/>
    </source>
</evidence>
<evidence type="ECO:0000313" key="3">
    <source>
        <dbReference type="Proteomes" id="UP000009168"/>
    </source>
</evidence>
<dbReference type="RefSeq" id="XP_001013344.1">
    <property type="nucleotide sequence ID" value="XM_001013344.1"/>
</dbReference>
<feature type="region of interest" description="Disordered" evidence="1">
    <location>
        <begin position="70"/>
        <end position="103"/>
    </location>
</feature>
<proteinExistence type="predicted"/>
<dbReference type="Proteomes" id="UP000009168">
    <property type="component" value="Unassembled WGS sequence"/>
</dbReference>
<dbReference type="GeneID" id="7823952"/>
<protein>
    <submittedName>
        <fullName evidence="2">Uncharacterized protein</fullName>
    </submittedName>
</protein>
<dbReference type="AlphaFoldDB" id="Q238X1"/>
<feature type="compositionally biased region" description="Polar residues" evidence="1">
    <location>
        <begin position="71"/>
        <end position="89"/>
    </location>
</feature>
<name>Q238X1_TETTS</name>
<feature type="compositionally biased region" description="Polar residues" evidence="1">
    <location>
        <begin position="130"/>
        <end position="175"/>
    </location>
</feature>
<sequence>MGCTAGKVPMKSSSNQLDCTDIKKKSQSTHGSVRYSSSSNQGGPANSVNIQEWGLNRNNKRGALQVDYINDPSQSDQITAKITRSSPNTIKKRSIDQGSWSPNMEKLKLQRLKQQQEVGIVQEKSECEEQGTSHNLYKSSQHNIHNSLSLKQRSYQSGKSSPNPAHHVQQVSIIV</sequence>
<gene>
    <name evidence="2" type="ORF">TTHERM_00449490</name>
</gene>
<dbReference type="EMBL" id="GG662738">
    <property type="protein sequence ID" value="EAR93099.1"/>
    <property type="molecule type" value="Genomic_DNA"/>
</dbReference>
<dbReference type="InParanoid" id="Q238X1"/>
<feature type="region of interest" description="Disordered" evidence="1">
    <location>
        <begin position="125"/>
        <end position="175"/>
    </location>
</feature>
<feature type="region of interest" description="Disordered" evidence="1">
    <location>
        <begin position="1"/>
        <end position="49"/>
    </location>
</feature>
<keyword evidence="3" id="KW-1185">Reference proteome</keyword>
<dbReference type="KEGG" id="tet:TTHERM_00449490"/>
<reference evidence="3" key="1">
    <citation type="journal article" date="2006" name="PLoS Biol.">
        <title>Macronuclear genome sequence of the ciliate Tetrahymena thermophila, a model eukaryote.</title>
        <authorList>
            <person name="Eisen J.A."/>
            <person name="Coyne R.S."/>
            <person name="Wu M."/>
            <person name="Wu D."/>
            <person name="Thiagarajan M."/>
            <person name="Wortman J.R."/>
            <person name="Badger J.H."/>
            <person name="Ren Q."/>
            <person name="Amedeo P."/>
            <person name="Jones K.M."/>
            <person name="Tallon L.J."/>
            <person name="Delcher A.L."/>
            <person name="Salzberg S.L."/>
            <person name="Silva J.C."/>
            <person name="Haas B.J."/>
            <person name="Majoros W.H."/>
            <person name="Farzad M."/>
            <person name="Carlton J.M."/>
            <person name="Smith R.K. Jr."/>
            <person name="Garg J."/>
            <person name="Pearlman R.E."/>
            <person name="Karrer K.M."/>
            <person name="Sun L."/>
            <person name="Manning G."/>
            <person name="Elde N.C."/>
            <person name="Turkewitz A.P."/>
            <person name="Asai D.J."/>
            <person name="Wilkes D.E."/>
            <person name="Wang Y."/>
            <person name="Cai H."/>
            <person name="Collins K."/>
            <person name="Stewart B.A."/>
            <person name="Lee S.R."/>
            <person name="Wilamowska K."/>
            <person name="Weinberg Z."/>
            <person name="Ruzzo W.L."/>
            <person name="Wloga D."/>
            <person name="Gaertig J."/>
            <person name="Frankel J."/>
            <person name="Tsao C.-C."/>
            <person name="Gorovsky M.A."/>
            <person name="Keeling P.J."/>
            <person name="Waller R.F."/>
            <person name="Patron N.J."/>
            <person name="Cherry J.M."/>
            <person name="Stover N.A."/>
            <person name="Krieger C.J."/>
            <person name="del Toro C."/>
            <person name="Ryder H.F."/>
            <person name="Williamson S.C."/>
            <person name="Barbeau R.A."/>
            <person name="Hamilton E.P."/>
            <person name="Orias E."/>
        </authorList>
    </citation>
    <scope>NUCLEOTIDE SEQUENCE [LARGE SCALE GENOMIC DNA]</scope>
    <source>
        <strain evidence="3">SB210</strain>
    </source>
</reference>
<evidence type="ECO:0000313" key="2">
    <source>
        <dbReference type="EMBL" id="EAR93099.1"/>
    </source>
</evidence>
<dbReference type="HOGENOM" id="CLU_1535571_0_0_1"/>